<dbReference type="Proteomes" id="UP001300012">
    <property type="component" value="Unassembled WGS sequence"/>
</dbReference>
<protein>
    <submittedName>
        <fullName evidence="2">RNA methyltransferase</fullName>
    </submittedName>
</protein>
<dbReference type="GO" id="GO:0008168">
    <property type="term" value="F:methyltransferase activity"/>
    <property type="evidence" value="ECO:0007669"/>
    <property type="project" value="UniProtKB-KW"/>
</dbReference>
<comment type="caution">
    <text evidence="2">The sequence shown here is derived from an EMBL/GenBank/DDBJ whole genome shotgun (WGS) entry which is preliminary data.</text>
</comment>
<keyword evidence="2" id="KW-0489">Methyltransferase</keyword>
<reference evidence="2 3" key="1">
    <citation type="submission" date="2022-08" db="EMBL/GenBank/DDBJ databases">
        <title>Paenibacillus endoradicis sp. nov., Paenibacillus radicibacter sp. nov and Paenibacillus pararadicis sp. nov., three cold-adapted plant growth-promoting bacteria isolated from root of Larix gmelinii in Great Khingan.</title>
        <authorList>
            <person name="Xue H."/>
        </authorList>
    </citation>
    <scope>NUCLEOTIDE SEQUENCE [LARGE SCALE GENOMIC DNA]</scope>
    <source>
        <strain evidence="2 3">N5-1-1-5</strain>
    </source>
</reference>
<keyword evidence="3" id="KW-1185">Reference proteome</keyword>
<gene>
    <name evidence="2" type="ORF">NV381_09095</name>
</gene>
<feature type="domain" description="Ribosomal RNA large subunit methyltransferase K/L-like methyltransferase" evidence="1">
    <location>
        <begin position="144"/>
        <end position="259"/>
    </location>
</feature>
<dbReference type="PANTHER" id="PTHR14911">
    <property type="entry name" value="THUMP DOMAIN-CONTAINING"/>
    <property type="match status" value="1"/>
</dbReference>
<keyword evidence="2" id="KW-0808">Transferase</keyword>
<proteinExistence type="predicted"/>
<dbReference type="GO" id="GO:0032259">
    <property type="term" value="P:methylation"/>
    <property type="evidence" value="ECO:0007669"/>
    <property type="project" value="UniProtKB-KW"/>
</dbReference>
<dbReference type="Pfam" id="PF01170">
    <property type="entry name" value="UPF0020"/>
    <property type="match status" value="1"/>
</dbReference>
<name>A0ABT1YDW0_9BACL</name>
<dbReference type="CDD" id="cd02440">
    <property type="entry name" value="AdoMet_MTases"/>
    <property type="match status" value="1"/>
</dbReference>
<organism evidence="2 3">
    <name type="scientific">Paenibacillus radicis</name>
    <name type="common">ex Xue et al. 2023</name>
    <dbReference type="NCBI Taxonomy" id="2972489"/>
    <lineage>
        <taxon>Bacteria</taxon>
        <taxon>Bacillati</taxon>
        <taxon>Bacillota</taxon>
        <taxon>Bacilli</taxon>
        <taxon>Bacillales</taxon>
        <taxon>Paenibacillaceae</taxon>
        <taxon>Paenibacillus</taxon>
    </lineage>
</organism>
<sequence>MNVYTFICHEDERELCSLELRTLFGAEPRAGYIQSDRSIDPSRSPFIKQRLAVMYSGGSLEEIAHQAEALELGTSTFKVTYVEAEGAAAYEEQRSIERQLGARIRGKADMRKPQRLLGVAYAEGRWLFGDCRSSEAVWLRHNAKPQHYSTALSTRVARAVANIAVPQPAGVKAIDPCCGIGTVLIEALSMGIDIVGRDINPLAVRGARANLLHYGFADTVAIGDIRALTGSYDAAIVDLPYNLCSKLSQEEQLEMLQSARRLARRVVIIATDTIDSAIMQAGFTLTDRCVVKKGNFSRHIILCS</sequence>
<dbReference type="Gene3D" id="3.40.50.150">
    <property type="entry name" value="Vaccinia Virus protein VP39"/>
    <property type="match status" value="1"/>
</dbReference>
<dbReference type="InterPro" id="IPR000241">
    <property type="entry name" value="RlmKL-like_Mtase"/>
</dbReference>
<evidence type="ECO:0000259" key="1">
    <source>
        <dbReference type="Pfam" id="PF01170"/>
    </source>
</evidence>
<evidence type="ECO:0000313" key="2">
    <source>
        <dbReference type="EMBL" id="MCR8631356.1"/>
    </source>
</evidence>
<dbReference type="RefSeq" id="WP_258212957.1">
    <property type="nucleotide sequence ID" value="NZ_JANQBD010000005.1"/>
</dbReference>
<dbReference type="InterPro" id="IPR029063">
    <property type="entry name" value="SAM-dependent_MTases_sf"/>
</dbReference>
<accession>A0ABT1YDW0</accession>
<evidence type="ECO:0000313" key="3">
    <source>
        <dbReference type="Proteomes" id="UP001300012"/>
    </source>
</evidence>
<dbReference type="PANTHER" id="PTHR14911:SF13">
    <property type="entry name" value="TRNA (GUANINE(6)-N2)-METHYLTRANSFERASE THUMP3"/>
    <property type="match status" value="1"/>
</dbReference>
<dbReference type="SUPFAM" id="SSF53335">
    <property type="entry name" value="S-adenosyl-L-methionine-dependent methyltransferases"/>
    <property type="match status" value="1"/>
</dbReference>
<dbReference type="EMBL" id="JANQBD010000005">
    <property type="protein sequence ID" value="MCR8631356.1"/>
    <property type="molecule type" value="Genomic_DNA"/>
</dbReference>